<feature type="region of interest" description="Disordered" evidence="1">
    <location>
        <begin position="208"/>
        <end position="228"/>
    </location>
</feature>
<dbReference type="EMBL" id="NHMK01000003">
    <property type="protein sequence ID" value="OWL98970.1"/>
    <property type="molecule type" value="Genomic_DNA"/>
</dbReference>
<dbReference type="PANTHER" id="PTHR34408:SF1">
    <property type="entry name" value="GLYCOSYL HYDROLASE FAMILY 19 DOMAIN-CONTAINING PROTEIN HI_1415"/>
    <property type="match status" value="1"/>
</dbReference>
<organism evidence="2 3">
    <name type="scientific">Deinococcus indicus</name>
    <dbReference type="NCBI Taxonomy" id="223556"/>
    <lineage>
        <taxon>Bacteria</taxon>
        <taxon>Thermotogati</taxon>
        <taxon>Deinococcota</taxon>
        <taxon>Deinococci</taxon>
        <taxon>Deinococcales</taxon>
        <taxon>Deinococcaceae</taxon>
        <taxon>Deinococcus</taxon>
    </lineage>
</organism>
<gene>
    <name evidence="2" type="ORF">CBQ26_00490</name>
</gene>
<dbReference type="Gene3D" id="1.10.530.10">
    <property type="match status" value="1"/>
</dbReference>
<dbReference type="PANTHER" id="PTHR34408">
    <property type="entry name" value="FAMILY PROTEIN, PUTATIVE-RELATED"/>
    <property type="match status" value="1"/>
</dbReference>
<dbReference type="Proteomes" id="UP000197208">
    <property type="component" value="Unassembled WGS sequence"/>
</dbReference>
<dbReference type="AlphaFoldDB" id="A0A246BTH8"/>
<accession>A0A246BTH8</accession>
<reference evidence="2 3" key="1">
    <citation type="submission" date="2017-05" db="EMBL/GenBank/DDBJ databases">
        <title>De novo genome assembly of Deniococcus indicus strain DR1.</title>
        <authorList>
            <person name="Chauhan D."/>
            <person name="Yennamalli R.M."/>
            <person name="Priyadarshini R."/>
        </authorList>
    </citation>
    <scope>NUCLEOTIDE SEQUENCE [LARGE SCALE GENOMIC DNA]</scope>
    <source>
        <strain evidence="2 3">DR1</strain>
    </source>
</reference>
<dbReference type="SUPFAM" id="SSF53955">
    <property type="entry name" value="Lysozyme-like"/>
    <property type="match status" value="1"/>
</dbReference>
<dbReference type="InterPro" id="IPR052354">
    <property type="entry name" value="Cell_Wall_Dynamics_Protein"/>
</dbReference>
<dbReference type="RefSeq" id="WP_088246663.1">
    <property type="nucleotide sequence ID" value="NZ_NHMK01000003.1"/>
</dbReference>
<evidence type="ECO:0000313" key="2">
    <source>
        <dbReference type="EMBL" id="OWL98970.1"/>
    </source>
</evidence>
<evidence type="ECO:0008006" key="4">
    <source>
        <dbReference type="Google" id="ProtNLM"/>
    </source>
</evidence>
<evidence type="ECO:0000256" key="1">
    <source>
        <dbReference type="SAM" id="MobiDB-lite"/>
    </source>
</evidence>
<feature type="compositionally biased region" description="Pro residues" evidence="1">
    <location>
        <begin position="208"/>
        <end position="222"/>
    </location>
</feature>
<comment type="caution">
    <text evidence="2">The sequence shown here is derived from an EMBL/GenBank/DDBJ whole genome shotgun (WGS) entry which is preliminary data.</text>
</comment>
<dbReference type="OrthoDB" id="9798982at2"/>
<name>A0A246BTH8_9DEIO</name>
<protein>
    <recommendedName>
        <fullName evidence="4">Glycoside hydrolase family 19 catalytic domain-containing protein</fullName>
    </recommendedName>
</protein>
<dbReference type="InterPro" id="IPR023346">
    <property type="entry name" value="Lysozyme-like_dom_sf"/>
</dbReference>
<evidence type="ECO:0000313" key="3">
    <source>
        <dbReference type="Proteomes" id="UP000197208"/>
    </source>
</evidence>
<proteinExistence type="predicted"/>
<keyword evidence="3" id="KW-1185">Reference proteome</keyword>
<sequence>MITARQLQTIRPGTAPADAELAARVLSAAAQEYGITTRLRLAAWLANIAHECGFRNVRESVYYTDPARLAAIFRTAFRGSAAAARPYVRNEVACANRVYANRLGNGNEASGDGWAFRGAGYIQLTGRALFESYSPAGVDLSRQPERINDALVSARTAANYWVKRGCNGPADAGDINETRRMVNGPAMLGIKEVRVYYRRALAALPDTPAPAAPAPAPAPDPAPGQRRVLLSQGGQPWEDISGARVEIKNAKTVVINATEEDGDVWIRI</sequence>